<keyword evidence="2" id="KW-0472">Membrane</keyword>
<reference evidence="3 4" key="1">
    <citation type="journal article" date="2015" name="Genome Announc.">
        <title>Expanding the biotechnology potential of lactobacilli through comparative genomics of 213 strains and associated genera.</title>
        <authorList>
            <person name="Sun Z."/>
            <person name="Harris H.M."/>
            <person name="McCann A."/>
            <person name="Guo C."/>
            <person name="Argimon S."/>
            <person name="Zhang W."/>
            <person name="Yang X."/>
            <person name="Jeffery I.B."/>
            <person name="Cooney J.C."/>
            <person name="Kagawa T.F."/>
            <person name="Liu W."/>
            <person name="Song Y."/>
            <person name="Salvetti E."/>
            <person name="Wrobel A."/>
            <person name="Rasinkangas P."/>
            <person name="Parkhill J."/>
            <person name="Rea M.C."/>
            <person name="O'Sullivan O."/>
            <person name="Ritari J."/>
            <person name="Douillard F.P."/>
            <person name="Paul Ross R."/>
            <person name="Yang R."/>
            <person name="Briner A.E."/>
            <person name="Felis G.E."/>
            <person name="de Vos W.M."/>
            <person name="Barrangou R."/>
            <person name="Klaenhammer T.R."/>
            <person name="Caufield P.W."/>
            <person name="Cui Y."/>
            <person name="Zhang H."/>
            <person name="O'Toole P.W."/>
        </authorList>
    </citation>
    <scope>NUCLEOTIDE SEQUENCE [LARGE SCALE GENOMIC DNA]</scope>
    <source>
        <strain evidence="3 4">DSM 21116</strain>
    </source>
</reference>
<feature type="transmembrane region" description="Helical" evidence="2">
    <location>
        <begin position="81"/>
        <end position="98"/>
    </location>
</feature>
<dbReference type="PATRIC" id="fig|1423729.3.peg.855"/>
<proteinExistence type="predicted"/>
<evidence type="ECO:0000313" key="4">
    <source>
        <dbReference type="Proteomes" id="UP000051131"/>
    </source>
</evidence>
<feature type="transmembrane region" description="Helical" evidence="2">
    <location>
        <begin position="172"/>
        <end position="191"/>
    </location>
</feature>
<feature type="compositionally biased region" description="Basic and acidic residues" evidence="1">
    <location>
        <begin position="382"/>
        <end position="391"/>
    </location>
</feature>
<sequence length="391" mass="46028">MIKTARIIIGCFVAVFSSFYLYNALVLLFEYQSINQGILALVCALCVGQLFFLIFANLFAKEKKFSESTRKFWEMTYKKTFLTELSICIACFGGTLYFSRYLPVNLLLIFLVPFLLLVLINIFNFLKRKRNKHQADFSVVVNGLEMSKFENSRKNSIQLFQTYVQNRYKSHFFIFANINIILLVAFLIIIVWQNLFWLSYLILIWEVASIISFMKSRIKEVLRIKEKLLNGDYAEVILFIKEIYSLPYDRTITSQIFEEHLVFALYHVGEYEQCIQIFEKTVFKKIISSYATPYRILSLLELNRYEDAKNAYMQFTLLNKNGRKKNRKYVLNKFDAYFASYFAGKYEVAGKIAITFKSKKPAQKQMIQKLQNLATTRKKEHNKKESDNSVD</sequence>
<keyword evidence="2" id="KW-1133">Transmembrane helix</keyword>
<keyword evidence="2" id="KW-0812">Transmembrane</keyword>
<feature type="region of interest" description="Disordered" evidence="1">
    <location>
        <begin position="372"/>
        <end position="391"/>
    </location>
</feature>
<feature type="transmembrane region" description="Helical" evidence="2">
    <location>
        <begin position="37"/>
        <end position="60"/>
    </location>
</feature>
<keyword evidence="4" id="KW-1185">Reference proteome</keyword>
<dbReference type="EMBL" id="AYZE01000014">
    <property type="protein sequence ID" value="KRM90851.1"/>
    <property type="molecule type" value="Genomic_DNA"/>
</dbReference>
<name>A0A0R2CT81_9LACO</name>
<dbReference type="Proteomes" id="UP000051131">
    <property type="component" value="Unassembled WGS sequence"/>
</dbReference>
<dbReference type="OrthoDB" id="2295930at2"/>
<feature type="transmembrane region" description="Helical" evidence="2">
    <location>
        <begin position="104"/>
        <end position="126"/>
    </location>
</feature>
<dbReference type="AlphaFoldDB" id="A0A0R2CT81"/>
<gene>
    <name evidence="3" type="ORF">FC80_GL000845</name>
</gene>
<dbReference type="STRING" id="1423729.FC80_GL000845"/>
<protein>
    <submittedName>
        <fullName evidence="3">Uncharacterized protein</fullName>
    </submittedName>
</protein>
<evidence type="ECO:0000256" key="1">
    <source>
        <dbReference type="SAM" id="MobiDB-lite"/>
    </source>
</evidence>
<evidence type="ECO:0000256" key="2">
    <source>
        <dbReference type="SAM" id="Phobius"/>
    </source>
</evidence>
<comment type="caution">
    <text evidence="3">The sequence shown here is derived from an EMBL/GenBank/DDBJ whole genome shotgun (WGS) entry which is preliminary data.</text>
</comment>
<organism evidence="3 4">
    <name type="scientific">Liquorilactobacillus cacaonum DSM 21116</name>
    <dbReference type="NCBI Taxonomy" id="1423729"/>
    <lineage>
        <taxon>Bacteria</taxon>
        <taxon>Bacillati</taxon>
        <taxon>Bacillota</taxon>
        <taxon>Bacilli</taxon>
        <taxon>Lactobacillales</taxon>
        <taxon>Lactobacillaceae</taxon>
        <taxon>Liquorilactobacillus</taxon>
    </lineage>
</organism>
<feature type="transmembrane region" description="Helical" evidence="2">
    <location>
        <begin position="197"/>
        <end position="214"/>
    </location>
</feature>
<dbReference type="RefSeq" id="WP_057829074.1">
    <property type="nucleotide sequence ID" value="NZ_AYZE01000014.1"/>
</dbReference>
<accession>A0A0R2CT81</accession>
<feature type="transmembrane region" description="Helical" evidence="2">
    <location>
        <begin position="7"/>
        <end position="31"/>
    </location>
</feature>
<evidence type="ECO:0000313" key="3">
    <source>
        <dbReference type="EMBL" id="KRM90851.1"/>
    </source>
</evidence>